<evidence type="ECO:0000313" key="1">
    <source>
        <dbReference type="EMBL" id="CEK83713.1"/>
    </source>
</evidence>
<dbReference type="AlphaFoldDB" id="A0A0B7AS59"/>
<gene>
    <name evidence="1" type="primary">ORF138656</name>
</gene>
<protein>
    <submittedName>
        <fullName evidence="1">Uncharacterized protein</fullName>
    </submittedName>
</protein>
<name>A0A0B7AS59_9EUPU</name>
<dbReference type="EMBL" id="HACG01036848">
    <property type="protein sequence ID" value="CEK83713.1"/>
    <property type="molecule type" value="Transcribed_RNA"/>
</dbReference>
<organism evidence="1">
    <name type="scientific">Arion vulgaris</name>
    <dbReference type="NCBI Taxonomy" id="1028688"/>
    <lineage>
        <taxon>Eukaryota</taxon>
        <taxon>Metazoa</taxon>
        <taxon>Spiralia</taxon>
        <taxon>Lophotrochozoa</taxon>
        <taxon>Mollusca</taxon>
        <taxon>Gastropoda</taxon>
        <taxon>Heterobranchia</taxon>
        <taxon>Euthyneura</taxon>
        <taxon>Panpulmonata</taxon>
        <taxon>Eupulmonata</taxon>
        <taxon>Stylommatophora</taxon>
        <taxon>Helicina</taxon>
        <taxon>Arionoidea</taxon>
        <taxon>Arionidae</taxon>
        <taxon>Arion</taxon>
    </lineage>
</organism>
<proteinExistence type="predicted"/>
<sequence length="306" mass="32981">MSSDEVFEHSSADGLQILSSLAKISCFSSRFSYTASITKSTSVSFSRLVTPRRILRESFLCSTVMRLSFTLPCKISPILFRALFSNLSSCSTNKTGIPTRMRQTAIPDPIVPAPITATDFMTSGFVFAILAPDGSAHRGADRSAKNEYLNAADWALVNNSLKRDASRLEAASNGNLAAPRIDFKQFTGAINPLYFLVTSARAFSNSLSTWAASFTETLLSLRESRGFPITLLANVLASCKRFPSTSLSTIPYFSASGALTCCPEVIMFIATAKPVSRGRRMVPCAPGKRPICTSGKPTLALLSAIL</sequence>
<accession>A0A0B7AS59</accession>
<reference evidence="1" key="1">
    <citation type="submission" date="2014-12" db="EMBL/GenBank/DDBJ databases">
        <title>Insight into the proteome of Arion vulgaris.</title>
        <authorList>
            <person name="Aradska J."/>
            <person name="Bulat T."/>
            <person name="Smidak R."/>
            <person name="Sarate P."/>
            <person name="Gangsoo J."/>
            <person name="Sialana F."/>
            <person name="Bilban M."/>
            <person name="Lubec G."/>
        </authorList>
    </citation>
    <scope>NUCLEOTIDE SEQUENCE</scope>
    <source>
        <tissue evidence="1">Skin</tissue>
    </source>
</reference>